<dbReference type="EMBL" id="MAAO01000006">
    <property type="protein sequence ID" value="OUR96635.1"/>
    <property type="molecule type" value="Genomic_DNA"/>
</dbReference>
<dbReference type="PANTHER" id="PTHR43464:SF95">
    <property type="entry name" value="TRNA U34 CARBOXYMETHYLTRANSFERASE"/>
    <property type="match status" value="1"/>
</dbReference>
<dbReference type="SUPFAM" id="SSF53335">
    <property type="entry name" value="S-adenosyl-L-methionine-dependent methyltransferases"/>
    <property type="match status" value="1"/>
</dbReference>
<evidence type="ECO:0000313" key="4">
    <source>
        <dbReference type="Proteomes" id="UP000196531"/>
    </source>
</evidence>
<proteinExistence type="inferred from homology"/>
<gene>
    <name evidence="3" type="ORF">A9Q84_09835</name>
</gene>
<dbReference type="Pfam" id="PF08003">
    <property type="entry name" value="Methyltransf_9"/>
    <property type="match status" value="1"/>
</dbReference>
<dbReference type="InterPro" id="IPR027555">
    <property type="entry name" value="Mo5U34_MeTrfas-like"/>
</dbReference>
<name>A0A1Y5F7B3_9BACT</name>
<evidence type="ECO:0000256" key="2">
    <source>
        <dbReference type="ARBA" id="ARBA00022694"/>
    </source>
</evidence>
<dbReference type="NCBIfam" id="NF011650">
    <property type="entry name" value="PRK15068.1"/>
    <property type="match status" value="1"/>
</dbReference>
<sequence>MSIDYLLPYKDLIDFEFLNELKTDRDTWIDRKSNLELKSILEKMPKVESTHIDLSQDEVIIGNPSDIDEKTKETILNLAKDLIPWRKGPFKLYGETIDAEWRSDYKWNRLKEHVDSLTDKKVLDIGCNNGYFLFKMAEQNPELLLGIDPVVPCETQFKFLQHFANIPNMHFEMFGVEHLNVFKKMFDVIFSMGIIYHHRHPLEQLINIREALVPGGQAIIETIGIPGDESYALFPEDRYAKMRNVFFVPTLSCFINWLKKAKFIDIEVVAATPLTTDEQRLTKWCPPPNQSLENFLDPTDPTKTFEGHPAPMRFCLKARKKLDQNVKKNV</sequence>
<dbReference type="GO" id="GO:0016765">
    <property type="term" value="F:transferase activity, transferring alkyl or aryl (other than methyl) groups"/>
    <property type="evidence" value="ECO:0007669"/>
    <property type="project" value="InterPro"/>
</dbReference>
<dbReference type="CDD" id="cd02440">
    <property type="entry name" value="AdoMet_MTases"/>
    <property type="match status" value="1"/>
</dbReference>
<dbReference type="InterPro" id="IPR029063">
    <property type="entry name" value="SAM-dependent_MTases_sf"/>
</dbReference>
<keyword evidence="2" id="KW-0819">tRNA processing</keyword>
<dbReference type="InterPro" id="IPR010017">
    <property type="entry name" value="CmoB"/>
</dbReference>
<evidence type="ECO:0000256" key="1">
    <source>
        <dbReference type="ARBA" id="ARBA00022679"/>
    </source>
</evidence>
<dbReference type="Proteomes" id="UP000196531">
    <property type="component" value="Unassembled WGS sequence"/>
</dbReference>
<evidence type="ECO:0000313" key="3">
    <source>
        <dbReference type="EMBL" id="OUR96635.1"/>
    </source>
</evidence>
<dbReference type="Gene3D" id="3.40.50.150">
    <property type="entry name" value="Vaccinia Virus protein VP39"/>
    <property type="match status" value="1"/>
</dbReference>
<organism evidence="3 4">
    <name type="scientific">Halobacteriovorax marinus</name>
    <dbReference type="NCBI Taxonomy" id="97084"/>
    <lineage>
        <taxon>Bacteria</taxon>
        <taxon>Pseudomonadati</taxon>
        <taxon>Bdellovibrionota</taxon>
        <taxon>Bacteriovoracia</taxon>
        <taxon>Bacteriovoracales</taxon>
        <taxon>Halobacteriovoraceae</taxon>
        <taxon>Halobacteriovorax</taxon>
    </lineage>
</organism>
<keyword evidence="1" id="KW-0808">Transferase</keyword>
<dbReference type="GO" id="GO:0002098">
    <property type="term" value="P:tRNA wobble uridine modification"/>
    <property type="evidence" value="ECO:0007669"/>
    <property type="project" value="InterPro"/>
</dbReference>
<dbReference type="PANTHER" id="PTHR43464">
    <property type="entry name" value="METHYLTRANSFERASE"/>
    <property type="match status" value="1"/>
</dbReference>
<dbReference type="AlphaFoldDB" id="A0A1Y5F7B3"/>
<accession>A0A1Y5F7B3</accession>
<dbReference type="NCBIfam" id="TIGR00452">
    <property type="entry name" value="tRNA 5-methoxyuridine(34)/uridine 5-oxyacetic acid(34) synthase CmoB"/>
    <property type="match status" value="1"/>
</dbReference>
<dbReference type="HAMAP" id="MF_01590">
    <property type="entry name" value="tRNA_carboxymethyltr_CmoB"/>
    <property type="match status" value="1"/>
</dbReference>
<protein>
    <submittedName>
        <fullName evidence="3">tRNA 5-methoxyuridine(34)/uridine 5-oxyacetic acid(34) synthase CmoB</fullName>
    </submittedName>
</protein>
<dbReference type="GO" id="GO:0008168">
    <property type="term" value="F:methyltransferase activity"/>
    <property type="evidence" value="ECO:0007669"/>
    <property type="project" value="TreeGrafter"/>
</dbReference>
<reference evidence="4" key="1">
    <citation type="journal article" date="2017" name="Proc. Natl. Acad. Sci. U.S.A.">
        <title>Simulation of Deepwater Horizon oil plume reveals substrate specialization within a complex community of hydrocarbon-degraders.</title>
        <authorList>
            <person name="Hu P."/>
            <person name="Dubinsky E.A."/>
            <person name="Probst A.J."/>
            <person name="Wang J."/>
            <person name="Sieber C.M.K."/>
            <person name="Tom L.M."/>
            <person name="Gardinali P."/>
            <person name="Banfield J.F."/>
            <person name="Atlas R.M."/>
            <person name="Andersen G.L."/>
        </authorList>
    </citation>
    <scope>NUCLEOTIDE SEQUENCE [LARGE SCALE GENOMIC DNA]</scope>
</reference>
<comment type="caution">
    <text evidence="3">The sequence shown here is derived from an EMBL/GenBank/DDBJ whole genome shotgun (WGS) entry which is preliminary data.</text>
</comment>